<evidence type="ECO:0000256" key="3">
    <source>
        <dbReference type="RuleBase" id="RU004019"/>
    </source>
</evidence>
<comment type="caution">
    <text evidence="6">The sequence shown here is derived from an EMBL/GenBank/DDBJ whole genome shotgun (WGS) entry which is preliminary data.</text>
</comment>
<sequence length="405" mass="46790">MVDLENEFNSPTVYGNCNDLFDSFTLTDDSCFQGPQNLDYIQGQRNSQLPQDTESQGHHQRPHHHHHQNCLGNDWNEMNVMNDGLKNDFLNTSFDTLDDLDPECLFYKKSFTELTPMKCDANDMSSLSWASPDMKCDASDMSSWASPDSVLSKSFSNPDLVVGLENFQEISPSQEFSEFNQRNFSEEWILQELLNNDSCQELENEVVANEYLNDQYCQDSQMRICQNDFEKIFQKTLPNLSNKKNDIYDKPNFNNIFGYLDAENNQSSNQDSFDDYKKENSQIMGERSWVKEIKASKTSRPRGPKCWEFLLRLLKDSASNPSLVKWENPEIGSFKLVEKDKISAIWGNRPSKKKNGKVIKYESFARILRYHYKKGSGMVLPVSEKHLVYKFASKVMAAYRAGKIL</sequence>
<keyword evidence="3" id="KW-0539">Nucleus</keyword>
<organism evidence="6 7">
    <name type="scientific">Armadillidium nasatum</name>
    <dbReference type="NCBI Taxonomy" id="96803"/>
    <lineage>
        <taxon>Eukaryota</taxon>
        <taxon>Metazoa</taxon>
        <taxon>Ecdysozoa</taxon>
        <taxon>Arthropoda</taxon>
        <taxon>Crustacea</taxon>
        <taxon>Multicrustacea</taxon>
        <taxon>Malacostraca</taxon>
        <taxon>Eumalacostraca</taxon>
        <taxon>Peracarida</taxon>
        <taxon>Isopoda</taxon>
        <taxon>Oniscidea</taxon>
        <taxon>Crinocheta</taxon>
        <taxon>Armadillidiidae</taxon>
        <taxon>Armadillidium</taxon>
    </lineage>
</organism>
<dbReference type="PRINTS" id="PR00454">
    <property type="entry name" value="ETSDOMAIN"/>
</dbReference>
<proteinExistence type="inferred from homology"/>
<dbReference type="GO" id="GO:0005634">
    <property type="term" value="C:nucleus"/>
    <property type="evidence" value="ECO:0007669"/>
    <property type="project" value="UniProtKB-SubCell"/>
</dbReference>
<dbReference type="GO" id="GO:0030154">
    <property type="term" value="P:cell differentiation"/>
    <property type="evidence" value="ECO:0007669"/>
    <property type="project" value="TreeGrafter"/>
</dbReference>
<dbReference type="SMART" id="SM00413">
    <property type="entry name" value="ETS"/>
    <property type="match status" value="1"/>
</dbReference>
<dbReference type="InterPro" id="IPR036390">
    <property type="entry name" value="WH_DNA-bd_sf"/>
</dbReference>
<evidence type="ECO:0000256" key="2">
    <source>
        <dbReference type="ARBA" id="ARBA00023125"/>
    </source>
</evidence>
<evidence type="ECO:0000256" key="1">
    <source>
        <dbReference type="ARBA" id="ARBA00005562"/>
    </source>
</evidence>
<dbReference type="PROSITE" id="PS50061">
    <property type="entry name" value="ETS_DOMAIN_3"/>
    <property type="match status" value="1"/>
</dbReference>
<dbReference type="Gene3D" id="1.10.10.10">
    <property type="entry name" value="Winged helix-like DNA-binding domain superfamily/Winged helix DNA-binding domain"/>
    <property type="match status" value="1"/>
</dbReference>
<dbReference type="AlphaFoldDB" id="A0A5N5SW10"/>
<dbReference type="InterPro" id="IPR036388">
    <property type="entry name" value="WH-like_DNA-bd_sf"/>
</dbReference>
<gene>
    <name evidence="6" type="primary">EHF_0</name>
    <name evidence="6" type="ORF">Anas_04731</name>
</gene>
<feature type="domain" description="ETS" evidence="5">
    <location>
        <begin position="304"/>
        <end position="392"/>
    </location>
</feature>
<evidence type="ECO:0000259" key="5">
    <source>
        <dbReference type="PROSITE" id="PS50061"/>
    </source>
</evidence>
<dbReference type="Pfam" id="PF00178">
    <property type="entry name" value="Ets"/>
    <property type="match status" value="1"/>
</dbReference>
<feature type="region of interest" description="Disordered" evidence="4">
    <location>
        <begin position="46"/>
        <end position="72"/>
    </location>
</feature>
<keyword evidence="2 3" id="KW-0238">DNA-binding</keyword>
<protein>
    <submittedName>
        <fullName evidence="6">ETS homologous factor</fullName>
    </submittedName>
</protein>
<dbReference type="PANTHER" id="PTHR11849:SF190">
    <property type="entry name" value="ETS-DOMAIN PROTEIN"/>
    <property type="match status" value="1"/>
</dbReference>
<dbReference type="PANTHER" id="PTHR11849">
    <property type="entry name" value="ETS"/>
    <property type="match status" value="1"/>
</dbReference>
<dbReference type="GO" id="GO:0000981">
    <property type="term" value="F:DNA-binding transcription factor activity, RNA polymerase II-specific"/>
    <property type="evidence" value="ECO:0007669"/>
    <property type="project" value="TreeGrafter"/>
</dbReference>
<comment type="similarity">
    <text evidence="1 3">Belongs to the ETS family.</text>
</comment>
<comment type="subcellular location">
    <subcellularLocation>
        <location evidence="3">Nucleus</location>
    </subcellularLocation>
</comment>
<dbReference type="GO" id="GO:0043565">
    <property type="term" value="F:sequence-specific DNA binding"/>
    <property type="evidence" value="ECO:0007669"/>
    <property type="project" value="InterPro"/>
</dbReference>
<evidence type="ECO:0000256" key="4">
    <source>
        <dbReference type="SAM" id="MobiDB-lite"/>
    </source>
</evidence>
<dbReference type="Proteomes" id="UP000326759">
    <property type="component" value="Unassembled WGS sequence"/>
</dbReference>
<dbReference type="SUPFAM" id="SSF46785">
    <property type="entry name" value="Winged helix' DNA-binding domain"/>
    <property type="match status" value="1"/>
</dbReference>
<name>A0A5N5SW10_9CRUS</name>
<accession>A0A5N5SW10</accession>
<dbReference type="EMBL" id="SEYY01019308">
    <property type="protein sequence ID" value="KAB7498416.1"/>
    <property type="molecule type" value="Genomic_DNA"/>
</dbReference>
<dbReference type="OrthoDB" id="5975550at2759"/>
<dbReference type="InterPro" id="IPR046328">
    <property type="entry name" value="ETS_fam"/>
</dbReference>
<keyword evidence="7" id="KW-1185">Reference proteome</keyword>
<dbReference type="InterPro" id="IPR000418">
    <property type="entry name" value="Ets_dom"/>
</dbReference>
<evidence type="ECO:0000313" key="6">
    <source>
        <dbReference type="EMBL" id="KAB7498416.1"/>
    </source>
</evidence>
<evidence type="ECO:0000313" key="7">
    <source>
        <dbReference type="Proteomes" id="UP000326759"/>
    </source>
</evidence>
<feature type="compositionally biased region" description="Basic residues" evidence="4">
    <location>
        <begin position="58"/>
        <end position="68"/>
    </location>
</feature>
<reference evidence="6 7" key="1">
    <citation type="journal article" date="2019" name="PLoS Biol.">
        <title>Sex chromosomes control vertical transmission of feminizing Wolbachia symbionts in an isopod.</title>
        <authorList>
            <person name="Becking T."/>
            <person name="Chebbi M.A."/>
            <person name="Giraud I."/>
            <person name="Moumen B."/>
            <person name="Laverre T."/>
            <person name="Caubet Y."/>
            <person name="Peccoud J."/>
            <person name="Gilbert C."/>
            <person name="Cordaux R."/>
        </authorList>
    </citation>
    <scope>NUCLEOTIDE SEQUENCE [LARGE SCALE GENOMIC DNA]</scope>
    <source>
        <strain evidence="6">ANa2</strain>
        <tissue evidence="6">Whole body excluding digestive tract and cuticle</tissue>
    </source>
</reference>